<comment type="caution">
    <text evidence="2">The sequence shown here is derived from an EMBL/GenBank/DDBJ whole genome shotgun (WGS) entry which is preliminary data.</text>
</comment>
<dbReference type="OrthoDB" id="1939654at2759"/>
<feature type="compositionally biased region" description="Polar residues" evidence="1">
    <location>
        <begin position="201"/>
        <end position="214"/>
    </location>
</feature>
<feature type="region of interest" description="Disordered" evidence="1">
    <location>
        <begin position="251"/>
        <end position="298"/>
    </location>
</feature>
<proteinExistence type="predicted"/>
<feature type="region of interest" description="Disordered" evidence="1">
    <location>
        <begin position="195"/>
        <end position="215"/>
    </location>
</feature>
<gene>
    <name evidence="2" type="ORF">STAS_31992</name>
</gene>
<evidence type="ECO:0000256" key="1">
    <source>
        <dbReference type="SAM" id="MobiDB-lite"/>
    </source>
</evidence>
<dbReference type="PANTHER" id="PTHR35117:SF1">
    <property type="entry name" value="MYOSIN-M HEAVY PROTEIN"/>
    <property type="match status" value="1"/>
</dbReference>
<feature type="compositionally biased region" description="Polar residues" evidence="1">
    <location>
        <begin position="264"/>
        <end position="273"/>
    </location>
</feature>
<protein>
    <submittedName>
        <fullName evidence="2">CBS domain-containing protein</fullName>
    </submittedName>
</protein>
<reference evidence="3" key="1">
    <citation type="journal article" date="2019" name="Curr. Biol.">
        <title>Genome Sequence of Striga asiatica Provides Insight into the Evolution of Plant Parasitism.</title>
        <authorList>
            <person name="Yoshida S."/>
            <person name="Kim S."/>
            <person name="Wafula E.K."/>
            <person name="Tanskanen J."/>
            <person name="Kim Y.M."/>
            <person name="Honaas L."/>
            <person name="Yang Z."/>
            <person name="Spallek T."/>
            <person name="Conn C.E."/>
            <person name="Ichihashi Y."/>
            <person name="Cheong K."/>
            <person name="Cui S."/>
            <person name="Der J.P."/>
            <person name="Gundlach H."/>
            <person name="Jiao Y."/>
            <person name="Hori C."/>
            <person name="Ishida J.K."/>
            <person name="Kasahara H."/>
            <person name="Kiba T."/>
            <person name="Kim M.S."/>
            <person name="Koo N."/>
            <person name="Laohavisit A."/>
            <person name="Lee Y.H."/>
            <person name="Lumba S."/>
            <person name="McCourt P."/>
            <person name="Mortimer J.C."/>
            <person name="Mutuku J.M."/>
            <person name="Nomura T."/>
            <person name="Sasaki-Sekimoto Y."/>
            <person name="Seto Y."/>
            <person name="Wang Y."/>
            <person name="Wakatake T."/>
            <person name="Sakakibara H."/>
            <person name="Demura T."/>
            <person name="Yamaguchi S."/>
            <person name="Yoneyama K."/>
            <person name="Manabe R.I."/>
            <person name="Nelson D.C."/>
            <person name="Schulman A.H."/>
            <person name="Timko M.P."/>
            <person name="dePamphilis C.W."/>
            <person name="Choi D."/>
            <person name="Shirasu K."/>
        </authorList>
    </citation>
    <scope>NUCLEOTIDE SEQUENCE [LARGE SCALE GENOMIC DNA]</scope>
    <source>
        <strain evidence="3">cv. UVA1</strain>
    </source>
</reference>
<dbReference type="Proteomes" id="UP000325081">
    <property type="component" value="Unassembled WGS sequence"/>
</dbReference>
<accession>A0A5A7R9K4</accession>
<sequence>MAKMGKPSRSKKQETACKGKVTPAQIAFIVDRYLSENNYTNTHTAFRSDASSLIPKSQVQEVPKSLLSLDSILDEYITLKEQKVWVDHERRRLEQEKLRVHNLLSGMQSVMNVYNSGENAAATPPHALPLAAGGSAAMASHAEAGVARPTGQYPMYNSPALMSTTKPSNIQKDHATAKRKESIDMPHGPVILKKSRKCPQNRDNSLATKSSGAKINQEKPLLNSAAQSCACDNAPNGSNVVKCLFNHEPLSTPPNASVPKTPPRASSSQTEKSGSPFEACSTATSIKGNNNNNTSPQVMSSNCTTIISSETIRVSPNKQISYYSIEKNQITCSPLKANTKGGSSTKKDHHVRGRLDFGTSEMPMITENLSPNATLTSESEGGDILDLDLDALGLDFNLSEFLIDLDMSSEGLGLPSNQGLDSSPDCHSWSPSKAGKAEMGSRQVTPDMICMGSDSITAMRSVTKCITIVSPGNFLF</sequence>
<feature type="region of interest" description="Disordered" evidence="1">
    <location>
        <begin position="416"/>
        <end position="441"/>
    </location>
</feature>
<evidence type="ECO:0000313" key="3">
    <source>
        <dbReference type="Proteomes" id="UP000325081"/>
    </source>
</evidence>
<dbReference type="PANTHER" id="PTHR35117">
    <property type="entry name" value="MYOSIN-M HEAVY PROTEIN"/>
    <property type="match status" value="1"/>
</dbReference>
<name>A0A5A7R9K4_STRAF</name>
<dbReference type="AlphaFoldDB" id="A0A5A7R9K4"/>
<evidence type="ECO:0000313" key="2">
    <source>
        <dbReference type="EMBL" id="GER54403.1"/>
    </source>
</evidence>
<dbReference type="EMBL" id="BKCP01011070">
    <property type="protein sequence ID" value="GER54403.1"/>
    <property type="molecule type" value="Genomic_DNA"/>
</dbReference>
<keyword evidence="3" id="KW-1185">Reference proteome</keyword>
<feature type="compositionally biased region" description="Polar residues" evidence="1">
    <location>
        <begin position="281"/>
        <end position="298"/>
    </location>
</feature>
<organism evidence="2 3">
    <name type="scientific">Striga asiatica</name>
    <name type="common">Asiatic witchweed</name>
    <name type="synonym">Buchnera asiatica</name>
    <dbReference type="NCBI Taxonomy" id="4170"/>
    <lineage>
        <taxon>Eukaryota</taxon>
        <taxon>Viridiplantae</taxon>
        <taxon>Streptophyta</taxon>
        <taxon>Embryophyta</taxon>
        <taxon>Tracheophyta</taxon>
        <taxon>Spermatophyta</taxon>
        <taxon>Magnoliopsida</taxon>
        <taxon>eudicotyledons</taxon>
        <taxon>Gunneridae</taxon>
        <taxon>Pentapetalae</taxon>
        <taxon>asterids</taxon>
        <taxon>lamiids</taxon>
        <taxon>Lamiales</taxon>
        <taxon>Orobanchaceae</taxon>
        <taxon>Buchnereae</taxon>
        <taxon>Striga</taxon>
    </lineage>
</organism>